<sequence>MLSQHARVYRAALRELKKASLPPHKINPALSSNFRALAEKSSKSNAILEDLRSAVAFLGSQREYQGLLERYNPLIDLTVEERIEATARRVGLNMPKTADNGEDSDK</sequence>
<organism evidence="1 2">
    <name type="scientific">Marasmiellus scandens</name>
    <dbReference type="NCBI Taxonomy" id="2682957"/>
    <lineage>
        <taxon>Eukaryota</taxon>
        <taxon>Fungi</taxon>
        <taxon>Dikarya</taxon>
        <taxon>Basidiomycota</taxon>
        <taxon>Agaricomycotina</taxon>
        <taxon>Agaricomycetes</taxon>
        <taxon>Agaricomycetidae</taxon>
        <taxon>Agaricales</taxon>
        <taxon>Marasmiineae</taxon>
        <taxon>Omphalotaceae</taxon>
        <taxon>Marasmiellus</taxon>
    </lineage>
</organism>
<gene>
    <name evidence="1" type="ORF">VKT23_002139</name>
</gene>
<evidence type="ECO:0000313" key="2">
    <source>
        <dbReference type="Proteomes" id="UP001498398"/>
    </source>
</evidence>
<protein>
    <recommendedName>
        <fullName evidence="3">ATP synthase assembly factor FMC1, mitochondrial</fullName>
    </recommendedName>
</protein>
<dbReference type="InterPro" id="IPR039196">
    <property type="entry name" value="Fmc1"/>
</dbReference>
<accession>A0ABR1K542</accession>
<evidence type="ECO:0000313" key="1">
    <source>
        <dbReference type="EMBL" id="KAK7470717.1"/>
    </source>
</evidence>
<dbReference type="EMBL" id="JBANRG010000002">
    <property type="protein sequence ID" value="KAK7470717.1"/>
    <property type="molecule type" value="Genomic_DNA"/>
</dbReference>
<dbReference type="PANTHER" id="PTHR28015:SF1">
    <property type="entry name" value="ATP SYNTHASE ASSEMBLY FACTOR FMC1, MITOCHONDRIAL"/>
    <property type="match status" value="1"/>
</dbReference>
<dbReference type="Proteomes" id="UP001498398">
    <property type="component" value="Unassembled WGS sequence"/>
</dbReference>
<comment type="caution">
    <text evidence="1">The sequence shown here is derived from an EMBL/GenBank/DDBJ whole genome shotgun (WGS) entry which is preliminary data.</text>
</comment>
<reference evidence="1 2" key="1">
    <citation type="submission" date="2024-01" db="EMBL/GenBank/DDBJ databases">
        <title>A draft genome for the cacao thread blight pathogen Marasmiellus scandens.</title>
        <authorList>
            <person name="Baruah I.K."/>
            <person name="Leung J."/>
            <person name="Bukari Y."/>
            <person name="Amoako-Attah I."/>
            <person name="Meinhardt L.W."/>
            <person name="Bailey B.A."/>
            <person name="Cohen S.P."/>
        </authorList>
    </citation>
    <scope>NUCLEOTIDE SEQUENCE [LARGE SCALE GENOMIC DNA]</scope>
    <source>
        <strain evidence="1 2">GH-19</strain>
    </source>
</reference>
<name>A0ABR1K542_9AGAR</name>
<proteinExistence type="predicted"/>
<keyword evidence="2" id="KW-1185">Reference proteome</keyword>
<dbReference type="PANTHER" id="PTHR28015">
    <property type="entry name" value="ATP SYNTHASE ASSEMBLY FACTOR FMC1, MITOCHONDRIAL"/>
    <property type="match status" value="1"/>
</dbReference>
<dbReference type="Pfam" id="PF13233">
    <property type="entry name" value="Complex1_LYR_2"/>
    <property type="match status" value="1"/>
</dbReference>
<evidence type="ECO:0008006" key="3">
    <source>
        <dbReference type="Google" id="ProtNLM"/>
    </source>
</evidence>